<dbReference type="AlphaFoldDB" id="A0A4Z2GM13"/>
<evidence type="ECO:0000313" key="3">
    <source>
        <dbReference type="Proteomes" id="UP000314294"/>
    </source>
</evidence>
<name>A0A4Z2GM13_9TELE</name>
<dbReference type="Proteomes" id="UP000314294">
    <property type="component" value="Unassembled WGS sequence"/>
</dbReference>
<organism evidence="2 3">
    <name type="scientific">Liparis tanakae</name>
    <name type="common">Tanaka's snailfish</name>
    <dbReference type="NCBI Taxonomy" id="230148"/>
    <lineage>
        <taxon>Eukaryota</taxon>
        <taxon>Metazoa</taxon>
        <taxon>Chordata</taxon>
        <taxon>Craniata</taxon>
        <taxon>Vertebrata</taxon>
        <taxon>Euteleostomi</taxon>
        <taxon>Actinopterygii</taxon>
        <taxon>Neopterygii</taxon>
        <taxon>Teleostei</taxon>
        <taxon>Neoteleostei</taxon>
        <taxon>Acanthomorphata</taxon>
        <taxon>Eupercaria</taxon>
        <taxon>Perciformes</taxon>
        <taxon>Cottioidei</taxon>
        <taxon>Cottales</taxon>
        <taxon>Liparidae</taxon>
        <taxon>Liparis</taxon>
    </lineage>
</organism>
<accession>A0A4Z2GM13</accession>
<protein>
    <submittedName>
        <fullName evidence="2">Uncharacterized protein</fullName>
    </submittedName>
</protein>
<proteinExistence type="predicted"/>
<keyword evidence="3" id="KW-1185">Reference proteome</keyword>
<feature type="region of interest" description="Disordered" evidence="1">
    <location>
        <begin position="1"/>
        <end position="32"/>
    </location>
</feature>
<evidence type="ECO:0000256" key="1">
    <source>
        <dbReference type="SAM" id="MobiDB-lite"/>
    </source>
</evidence>
<sequence>MRNSCCPARSYRTTAEAAAPSRRPGEAGPLTLRKPYRHTDIQLVSSFSTVDSVRRSSSLG</sequence>
<comment type="caution">
    <text evidence="2">The sequence shown here is derived from an EMBL/GenBank/DDBJ whole genome shotgun (WGS) entry which is preliminary data.</text>
</comment>
<gene>
    <name evidence="2" type="ORF">EYF80_035159</name>
</gene>
<dbReference type="EMBL" id="SRLO01000479">
    <property type="protein sequence ID" value="TNN54597.1"/>
    <property type="molecule type" value="Genomic_DNA"/>
</dbReference>
<evidence type="ECO:0000313" key="2">
    <source>
        <dbReference type="EMBL" id="TNN54597.1"/>
    </source>
</evidence>
<reference evidence="2 3" key="1">
    <citation type="submission" date="2019-03" db="EMBL/GenBank/DDBJ databases">
        <title>First draft genome of Liparis tanakae, snailfish: a comprehensive survey of snailfish specific genes.</title>
        <authorList>
            <person name="Kim W."/>
            <person name="Song I."/>
            <person name="Jeong J.-H."/>
            <person name="Kim D."/>
            <person name="Kim S."/>
            <person name="Ryu S."/>
            <person name="Song J.Y."/>
            <person name="Lee S.K."/>
        </authorList>
    </citation>
    <scope>NUCLEOTIDE SEQUENCE [LARGE SCALE GENOMIC DNA]</scope>
    <source>
        <tissue evidence="2">Muscle</tissue>
    </source>
</reference>